<dbReference type="Gene3D" id="3.30.1360.110">
    <property type="entry name" value="Domain 2, Phosphonoacetate Hydrolase"/>
    <property type="match status" value="1"/>
</dbReference>
<dbReference type="NCBIfam" id="TIGR02335">
    <property type="entry name" value="hydr_PhnA"/>
    <property type="match status" value="1"/>
</dbReference>
<dbReference type="HOGENOM" id="CLU_031297_0_0_5"/>
<dbReference type="eggNOG" id="COG1524">
    <property type="taxonomic scope" value="Bacteria"/>
</dbReference>
<dbReference type="PANTHER" id="PTHR10151:SF120">
    <property type="entry name" value="BIS(5'-ADENOSYL)-TRIPHOSPHATASE"/>
    <property type="match status" value="1"/>
</dbReference>
<keyword evidence="2" id="KW-1185">Reference proteome</keyword>
<dbReference type="InterPro" id="IPR017850">
    <property type="entry name" value="Alkaline_phosphatase_core_sf"/>
</dbReference>
<dbReference type="Gene3D" id="3.40.720.10">
    <property type="entry name" value="Alkaline Phosphatase, subunit A"/>
    <property type="match status" value="1"/>
</dbReference>
<dbReference type="GO" id="GO:0047400">
    <property type="term" value="F:phosphonoacetate hydrolase activity"/>
    <property type="evidence" value="ECO:0007669"/>
    <property type="project" value="UniProtKB-EC"/>
</dbReference>
<name>B6JE67_AFIC5</name>
<protein>
    <submittedName>
        <fullName evidence="1">Phosphonoacetate hydrolase</fullName>
        <ecNumber evidence="1">3.11.1.2</ecNumber>
    </submittedName>
</protein>
<evidence type="ECO:0000313" key="2">
    <source>
        <dbReference type="Proteomes" id="UP000007730"/>
    </source>
</evidence>
<dbReference type="OrthoDB" id="3590172at2"/>
<proteinExistence type="predicted"/>
<dbReference type="AlphaFoldDB" id="B6JE67"/>
<dbReference type="PANTHER" id="PTHR10151">
    <property type="entry name" value="ECTONUCLEOTIDE PYROPHOSPHATASE/PHOSPHODIESTERASE"/>
    <property type="match status" value="1"/>
</dbReference>
<organism evidence="1 2">
    <name type="scientific">Afipia carboxidovorans (strain ATCC 49405 / DSM 1227 / KCTC 32145 / OM5)</name>
    <name type="common">Oligotropha carboxidovorans</name>
    <dbReference type="NCBI Taxonomy" id="504832"/>
    <lineage>
        <taxon>Bacteria</taxon>
        <taxon>Pseudomonadati</taxon>
        <taxon>Pseudomonadota</taxon>
        <taxon>Alphaproteobacteria</taxon>
        <taxon>Hyphomicrobiales</taxon>
        <taxon>Nitrobacteraceae</taxon>
        <taxon>Afipia</taxon>
    </lineage>
</organism>
<evidence type="ECO:0000313" key="1">
    <source>
        <dbReference type="EMBL" id="AEI05945.1"/>
    </source>
</evidence>
<dbReference type="InterPro" id="IPR023116">
    <property type="entry name" value="Phosphonoacetate_hydro_insert"/>
</dbReference>
<dbReference type="EMBL" id="CP002826">
    <property type="protein sequence ID" value="AEI05945.1"/>
    <property type="molecule type" value="Genomic_DNA"/>
</dbReference>
<dbReference type="CDD" id="cd16018">
    <property type="entry name" value="Enpp"/>
    <property type="match status" value="1"/>
</dbReference>
<dbReference type="PATRIC" id="fig|504832.7.peg.1305"/>
<reference evidence="1 2" key="1">
    <citation type="journal article" date="2011" name="J. Bacteriol.">
        <title>Complete genome sequences of the chemolithoautotrophic Oligotropha carboxidovorans strains OM4 and OM5.</title>
        <authorList>
            <person name="Volland S."/>
            <person name="Rachinger M."/>
            <person name="Strittmatter A."/>
            <person name="Daniel R."/>
            <person name="Gottschalk G."/>
            <person name="Meyer O."/>
        </authorList>
    </citation>
    <scope>NUCLEOTIDE SEQUENCE [LARGE SCALE GENOMIC DNA]</scope>
    <source>
        <strain evidence="2">ATCC 49405 / DSM 1227 / KCTC 32145 / OM5</strain>
    </source>
</reference>
<gene>
    <name evidence="1" type="ordered locus">OCA5_c12270</name>
</gene>
<accession>B6JE67</accession>
<dbReference type="STRING" id="504832.OCA5_c12270"/>
<dbReference type="Proteomes" id="UP000007730">
    <property type="component" value="Chromosome"/>
</dbReference>
<dbReference type="InterPro" id="IPR012710">
    <property type="entry name" value="Phosphonoacetate_hydro"/>
</dbReference>
<keyword evidence="1" id="KW-0378">Hydrolase</keyword>
<dbReference type="InterPro" id="IPR002591">
    <property type="entry name" value="Phosphodiest/P_Trfase"/>
</dbReference>
<dbReference type="Pfam" id="PF01663">
    <property type="entry name" value="Phosphodiest"/>
    <property type="match status" value="1"/>
</dbReference>
<dbReference type="EC" id="3.11.1.2" evidence="1"/>
<dbReference type="RefSeq" id="WP_012563986.1">
    <property type="nucleotide sequence ID" value="NC_011386.1"/>
</dbReference>
<sequence length="418" mass="44804">MMATVAQNKTVEVNGRVYRAPRQPTAVICFDGCDPRYISHGLSAGLFPNISKVISQGFYTIADAAMPTFTNPNNMSIVAGAPPIVHGISGNYYLDKKTGKEVMITDASLVSSGTVLAGLADAGVRVAAITAKDKLRKMLGSGLKGICFSSEKANEATLAENGIENVEALVGRKTPGMYSPDLSLFVLDAGIKLLEQKKADLFYLSLSDMVQHSAGPGEELADQFNRDVDQRVGRLMELGAVVGIVADHGMTDKCTPDGEPQVVFLEKMLNEQFGPGSVRVICPITDPFVKHHGALGSFVRVYATGKTSPETLMDAAARIPGVALVLDGKSASERYEMPIEREGDFIAIGDTYTAIGSRPDEHDLSGLNGHKLRSHGGLSEQPVPFMVSKPLNKEYQAIVAARRLRNFDIFDFALNGPA</sequence>
<dbReference type="KEGG" id="oca:OCAR_6851"/>
<dbReference type="KEGG" id="ocg:OCA5_c12270"/>
<dbReference type="SUPFAM" id="SSF53649">
    <property type="entry name" value="Alkaline phosphatase-like"/>
    <property type="match status" value="1"/>
</dbReference>